<dbReference type="GO" id="GO:0005886">
    <property type="term" value="C:plasma membrane"/>
    <property type="evidence" value="ECO:0007669"/>
    <property type="project" value="TreeGrafter"/>
</dbReference>
<evidence type="ECO:0000313" key="4">
    <source>
        <dbReference type="Proteomes" id="UP000078302"/>
    </source>
</evidence>
<sequence length="267" mass="28989">MLLRYTTVLTLASASLQPPGLLLVLATIGWLAEVLGWRYFGRVLILLALSILYFFSTAVGARLILLPLEDRYPPLVQPVGGSETPGAIVVLGGGEVMQSPESTQETANARTLVRLMTAAQLAKQTGLPIVPSGGAPRLGVPPEAVTMEHILRQDLGVQSAIWPETKSYNTAANAADSAALLARHNNIHQVYLVTSALHMPRAVVWFRHAGLNVTAVPTDYRLDRVSGLRLDSWLPRAIYLEISSEASHEYLGLFWLWIQEQGIGGGH</sequence>
<keyword evidence="4" id="KW-1185">Reference proteome</keyword>
<dbReference type="InterPro" id="IPR014729">
    <property type="entry name" value="Rossmann-like_a/b/a_fold"/>
</dbReference>
<gene>
    <name evidence="3" type="ORF">A4H96_00325</name>
</gene>
<reference evidence="3 4" key="1">
    <citation type="submission" date="2016-04" db="EMBL/GenBank/DDBJ databases">
        <title>Acidithiobacillus ferrooxidans genome sequencing and assembly.</title>
        <authorList>
            <person name="Zhou Z."/>
        </authorList>
    </citation>
    <scope>NUCLEOTIDE SEQUENCE [LARGE SCALE GENOMIC DNA]</scope>
    <source>
        <strain evidence="3 4">BY0502</strain>
    </source>
</reference>
<dbReference type="RefSeq" id="WP_064217727.1">
    <property type="nucleotide sequence ID" value="NZ_LVXZ01000005.1"/>
</dbReference>
<feature type="transmembrane region" description="Helical" evidence="1">
    <location>
        <begin position="44"/>
        <end position="65"/>
    </location>
</feature>
<accession>A0A179BQK2</accession>
<evidence type="ECO:0000259" key="2">
    <source>
        <dbReference type="Pfam" id="PF02698"/>
    </source>
</evidence>
<evidence type="ECO:0000313" key="3">
    <source>
        <dbReference type="EMBL" id="OAP93543.1"/>
    </source>
</evidence>
<dbReference type="CDD" id="cd06259">
    <property type="entry name" value="YdcF-like"/>
    <property type="match status" value="1"/>
</dbReference>
<organism evidence="3 4">
    <name type="scientific">Acidithiobacillus ferrooxidans</name>
    <name type="common">Thiobacillus ferrooxidans</name>
    <dbReference type="NCBI Taxonomy" id="920"/>
    <lineage>
        <taxon>Bacteria</taxon>
        <taxon>Pseudomonadati</taxon>
        <taxon>Pseudomonadota</taxon>
        <taxon>Acidithiobacillia</taxon>
        <taxon>Acidithiobacillales</taxon>
        <taxon>Acidithiobacillaceae</taxon>
        <taxon>Acidithiobacillus</taxon>
    </lineage>
</organism>
<feature type="transmembrane region" description="Helical" evidence="1">
    <location>
        <begin position="20"/>
        <end position="37"/>
    </location>
</feature>
<dbReference type="EMBL" id="LVXZ01000005">
    <property type="protein sequence ID" value="OAP93543.1"/>
    <property type="molecule type" value="Genomic_DNA"/>
</dbReference>
<name>A0A179BQK2_ACIFR</name>
<dbReference type="InterPro" id="IPR051599">
    <property type="entry name" value="Cell_Envelope_Assoc"/>
</dbReference>
<keyword evidence="1" id="KW-0472">Membrane</keyword>
<dbReference type="PANTHER" id="PTHR30336">
    <property type="entry name" value="INNER MEMBRANE PROTEIN, PROBABLE PERMEASE"/>
    <property type="match status" value="1"/>
</dbReference>
<dbReference type="GO" id="GO:0000270">
    <property type="term" value="P:peptidoglycan metabolic process"/>
    <property type="evidence" value="ECO:0007669"/>
    <property type="project" value="TreeGrafter"/>
</dbReference>
<dbReference type="GO" id="GO:0043164">
    <property type="term" value="P:Gram-negative-bacterium-type cell wall biogenesis"/>
    <property type="evidence" value="ECO:0007669"/>
    <property type="project" value="TreeGrafter"/>
</dbReference>
<dbReference type="Pfam" id="PF02698">
    <property type="entry name" value="DUF218"/>
    <property type="match status" value="1"/>
</dbReference>
<comment type="caution">
    <text evidence="3">The sequence shown here is derived from an EMBL/GenBank/DDBJ whole genome shotgun (WGS) entry which is preliminary data.</text>
</comment>
<protein>
    <recommendedName>
        <fullName evidence="2">DUF218 domain-containing protein</fullName>
    </recommendedName>
</protein>
<dbReference type="Proteomes" id="UP000078302">
    <property type="component" value="Unassembled WGS sequence"/>
</dbReference>
<dbReference type="InterPro" id="IPR003848">
    <property type="entry name" value="DUF218"/>
</dbReference>
<feature type="domain" description="DUF218" evidence="2">
    <location>
        <begin position="87"/>
        <end position="252"/>
    </location>
</feature>
<dbReference type="Gene3D" id="3.40.50.620">
    <property type="entry name" value="HUPs"/>
    <property type="match status" value="1"/>
</dbReference>
<dbReference type="OrthoDB" id="9809813at2"/>
<dbReference type="AlphaFoldDB" id="A0A179BQK2"/>
<proteinExistence type="predicted"/>
<keyword evidence="1" id="KW-1133">Transmembrane helix</keyword>
<dbReference type="PANTHER" id="PTHR30336:SF4">
    <property type="entry name" value="ENVELOPE BIOGENESIS FACTOR ELYC"/>
    <property type="match status" value="1"/>
</dbReference>
<evidence type="ECO:0000256" key="1">
    <source>
        <dbReference type="SAM" id="Phobius"/>
    </source>
</evidence>
<keyword evidence="1" id="KW-0812">Transmembrane</keyword>